<dbReference type="HOGENOM" id="CLU_069356_7_2_3"/>
<dbReference type="EMBL" id="CP003587">
    <property type="protein sequence ID" value="AGY58771.1"/>
    <property type="molecule type" value="Genomic_DNA"/>
</dbReference>
<dbReference type="Proteomes" id="UP000017396">
    <property type="component" value="Chromosome"/>
</dbReference>
<dbReference type="InterPro" id="IPR001647">
    <property type="entry name" value="HTH_TetR"/>
</dbReference>
<dbReference type="KEGG" id="glj:GKIL_2525"/>
<dbReference type="InterPro" id="IPR050109">
    <property type="entry name" value="HTH-type_TetR-like_transc_reg"/>
</dbReference>
<gene>
    <name evidence="6" type="ORF">GKIL_2525</name>
</gene>
<feature type="domain" description="HTH tetR-type" evidence="5">
    <location>
        <begin position="3"/>
        <end position="63"/>
    </location>
</feature>
<evidence type="ECO:0000313" key="7">
    <source>
        <dbReference type="Proteomes" id="UP000017396"/>
    </source>
</evidence>
<keyword evidence="1" id="KW-0805">Transcription regulation</keyword>
<keyword evidence="3" id="KW-0804">Transcription</keyword>
<evidence type="ECO:0000256" key="3">
    <source>
        <dbReference type="ARBA" id="ARBA00023163"/>
    </source>
</evidence>
<keyword evidence="2 4" id="KW-0238">DNA-binding</keyword>
<evidence type="ECO:0000256" key="4">
    <source>
        <dbReference type="PROSITE-ProRule" id="PRU00335"/>
    </source>
</evidence>
<keyword evidence="7" id="KW-1185">Reference proteome</keyword>
<dbReference type="SUPFAM" id="SSF46689">
    <property type="entry name" value="Homeodomain-like"/>
    <property type="match status" value="1"/>
</dbReference>
<dbReference type="PRINTS" id="PR00455">
    <property type="entry name" value="HTHTETR"/>
</dbReference>
<dbReference type="eggNOG" id="COG1309">
    <property type="taxonomic scope" value="Bacteria"/>
</dbReference>
<sequence length="193" mass="21033">MSEITREKILETAVALLRRHGLSKVAVTDVARALGMSHGNIYRHFASKADLLDAIAERWLHTVTEPLQAIVEGADPAAVRLEAWVLELMRLKQHKLTDDPELFAVYHSIAEAARGVIEHHVAELLAQLTRIVSEGNAGGEFTVREPAQAARAILQATFAFHHPALLSQHRTPSEAEARAVVALLIAGLRSGAL</sequence>
<dbReference type="Gene3D" id="1.10.357.10">
    <property type="entry name" value="Tetracycline Repressor, domain 2"/>
    <property type="match status" value="1"/>
</dbReference>
<dbReference type="GO" id="GO:0000976">
    <property type="term" value="F:transcription cis-regulatory region binding"/>
    <property type="evidence" value="ECO:0007669"/>
    <property type="project" value="TreeGrafter"/>
</dbReference>
<organism evidence="6 7">
    <name type="scientific">Gloeobacter kilaueensis (strain ATCC BAA-2537 / CCAP 1431/1 / ULC 316 / JS1)</name>
    <dbReference type="NCBI Taxonomy" id="1183438"/>
    <lineage>
        <taxon>Bacteria</taxon>
        <taxon>Bacillati</taxon>
        <taxon>Cyanobacteriota</taxon>
        <taxon>Cyanophyceae</taxon>
        <taxon>Gloeobacterales</taxon>
        <taxon>Gloeobacteraceae</taxon>
        <taxon>Gloeobacter</taxon>
    </lineage>
</organism>
<dbReference type="OrthoDB" id="9809772at2"/>
<dbReference type="STRING" id="1183438.GKIL_2525"/>
<dbReference type="AlphaFoldDB" id="U5QIL1"/>
<dbReference type="RefSeq" id="WP_023173957.1">
    <property type="nucleotide sequence ID" value="NC_022600.1"/>
</dbReference>
<accession>U5QIL1</accession>
<dbReference type="InterPro" id="IPR041478">
    <property type="entry name" value="TetR_C_27"/>
</dbReference>
<dbReference type="PANTHER" id="PTHR30055">
    <property type="entry name" value="HTH-TYPE TRANSCRIPTIONAL REGULATOR RUTR"/>
    <property type="match status" value="1"/>
</dbReference>
<evidence type="ECO:0000313" key="6">
    <source>
        <dbReference type="EMBL" id="AGY58771.1"/>
    </source>
</evidence>
<evidence type="ECO:0000256" key="2">
    <source>
        <dbReference type="ARBA" id="ARBA00023125"/>
    </source>
</evidence>
<dbReference type="InterPro" id="IPR009057">
    <property type="entry name" value="Homeodomain-like_sf"/>
</dbReference>
<dbReference type="Pfam" id="PF00440">
    <property type="entry name" value="TetR_N"/>
    <property type="match status" value="1"/>
</dbReference>
<dbReference type="PATRIC" id="fig|1183438.3.peg.2487"/>
<proteinExistence type="predicted"/>
<dbReference type="SUPFAM" id="SSF48498">
    <property type="entry name" value="Tetracyclin repressor-like, C-terminal domain"/>
    <property type="match status" value="1"/>
</dbReference>
<dbReference type="PANTHER" id="PTHR30055:SF151">
    <property type="entry name" value="TRANSCRIPTIONAL REGULATORY PROTEIN"/>
    <property type="match status" value="1"/>
</dbReference>
<dbReference type="InterPro" id="IPR036271">
    <property type="entry name" value="Tet_transcr_reg_TetR-rel_C_sf"/>
</dbReference>
<name>U5QIL1_GLOK1</name>
<dbReference type="PROSITE" id="PS50977">
    <property type="entry name" value="HTH_TETR_2"/>
    <property type="match status" value="1"/>
</dbReference>
<reference evidence="6 7" key="1">
    <citation type="journal article" date="2013" name="PLoS ONE">
        <title>Cultivation and Complete Genome Sequencing of Gloeobacter kilaueensis sp. nov., from a Lava Cave in Kilauea Caldera, Hawai'i.</title>
        <authorList>
            <person name="Saw J.H."/>
            <person name="Schatz M."/>
            <person name="Brown M.V."/>
            <person name="Kunkel D.D."/>
            <person name="Foster J.S."/>
            <person name="Shick H."/>
            <person name="Christensen S."/>
            <person name="Hou S."/>
            <person name="Wan X."/>
            <person name="Donachie S.P."/>
        </authorList>
    </citation>
    <scope>NUCLEOTIDE SEQUENCE [LARGE SCALE GENOMIC DNA]</scope>
    <source>
        <strain evidence="7">JS</strain>
    </source>
</reference>
<dbReference type="GO" id="GO:0003700">
    <property type="term" value="F:DNA-binding transcription factor activity"/>
    <property type="evidence" value="ECO:0007669"/>
    <property type="project" value="TreeGrafter"/>
</dbReference>
<evidence type="ECO:0000259" key="5">
    <source>
        <dbReference type="PROSITE" id="PS50977"/>
    </source>
</evidence>
<feature type="DNA-binding region" description="H-T-H motif" evidence="4">
    <location>
        <begin position="26"/>
        <end position="45"/>
    </location>
</feature>
<dbReference type="Pfam" id="PF17935">
    <property type="entry name" value="TetR_C_27"/>
    <property type="match status" value="1"/>
</dbReference>
<evidence type="ECO:0000256" key="1">
    <source>
        <dbReference type="ARBA" id="ARBA00023015"/>
    </source>
</evidence>
<protein>
    <submittedName>
        <fullName evidence="6">TetR family transcriptional regulator</fullName>
    </submittedName>
</protein>